<evidence type="ECO:0000259" key="1">
    <source>
        <dbReference type="Pfam" id="PF00149"/>
    </source>
</evidence>
<protein>
    <recommendedName>
        <fullName evidence="1">Calcineurin-like phosphoesterase domain-containing protein</fullName>
    </recommendedName>
</protein>
<dbReference type="AlphaFoldDB" id="A0A0V8RXI5"/>
<keyword evidence="3" id="KW-1185">Reference proteome</keyword>
<reference evidence="2 3" key="1">
    <citation type="submission" date="2015-11" db="EMBL/GenBank/DDBJ databases">
        <title>Genome sequence of Pyrodictium occultum PL-19, a marine hyperthermophilic archaeon isolated from Volcano, Italy.</title>
        <authorList>
            <person name="Utturkar S."/>
            <person name="Huber H."/>
            <person name="Leptihn S."/>
            <person name="Brown S."/>
            <person name="Stetter K.O."/>
            <person name="Podar M."/>
        </authorList>
    </citation>
    <scope>NUCLEOTIDE SEQUENCE [LARGE SCALE GENOMIC DNA]</scope>
    <source>
        <strain evidence="2 3">PL-19</strain>
    </source>
</reference>
<dbReference type="EMBL" id="LNTB01000001">
    <property type="protein sequence ID" value="KSW12749.1"/>
    <property type="molecule type" value="Genomic_DNA"/>
</dbReference>
<dbReference type="GO" id="GO:0016787">
    <property type="term" value="F:hydrolase activity"/>
    <property type="evidence" value="ECO:0007669"/>
    <property type="project" value="InterPro"/>
</dbReference>
<comment type="caution">
    <text evidence="2">The sequence shown here is derived from an EMBL/GenBank/DDBJ whole genome shotgun (WGS) entry which is preliminary data.</text>
</comment>
<proteinExistence type="predicted"/>
<name>A0A0V8RXI5_PYROC</name>
<dbReference type="InterPro" id="IPR029052">
    <property type="entry name" value="Metallo-depent_PP-like"/>
</dbReference>
<evidence type="ECO:0000313" key="2">
    <source>
        <dbReference type="EMBL" id="KSW12749.1"/>
    </source>
</evidence>
<gene>
    <name evidence="2" type="ORF">CF15_06060</name>
</gene>
<dbReference type="SUPFAM" id="SSF56300">
    <property type="entry name" value="Metallo-dependent phosphatases"/>
    <property type="match status" value="1"/>
</dbReference>
<dbReference type="CDD" id="cd00838">
    <property type="entry name" value="MPP_superfamily"/>
    <property type="match status" value="1"/>
</dbReference>
<dbReference type="STRING" id="2309.CF15_06060"/>
<organism evidence="2 3">
    <name type="scientific">Pyrodictium occultum</name>
    <dbReference type="NCBI Taxonomy" id="2309"/>
    <lineage>
        <taxon>Archaea</taxon>
        <taxon>Thermoproteota</taxon>
        <taxon>Thermoprotei</taxon>
        <taxon>Desulfurococcales</taxon>
        <taxon>Pyrodictiaceae</taxon>
        <taxon>Pyrodictium</taxon>
    </lineage>
</organism>
<dbReference type="InterPro" id="IPR004843">
    <property type="entry name" value="Calcineurin-like_PHP"/>
</dbReference>
<feature type="domain" description="Calcineurin-like phosphoesterase" evidence="1">
    <location>
        <begin position="13"/>
        <end position="183"/>
    </location>
</feature>
<dbReference type="Gene3D" id="3.60.21.10">
    <property type="match status" value="1"/>
</dbReference>
<evidence type="ECO:0000313" key="3">
    <source>
        <dbReference type="Proteomes" id="UP000053352"/>
    </source>
</evidence>
<accession>A0A0V8RXI5</accession>
<sequence>MAALAKHRDECSRAGILIWAGDMVDRGRVSALEAVVEASRRSCPSARIVAVFGNEEYMDREEEFIRRYPSVVWLNDTYIVVEEDIKLAIYGSRGVLDRPTRWQRRHIPGIEAIYRHRAERAAAALRELRGKADKVILVTHYAPTRLTLEGEDPRIWPELGSTIMERVVLETAPDLAIHGHAHRSKRLEAVLGRTRVINVALPARGDVAVIDL</sequence>
<dbReference type="Proteomes" id="UP000053352">
    <property type="component" value="Unassembled WGS sequence"/>
</dbReference>
<dbReference type="Pfam" id="PF00149">
    <property type="entry name" value="Metallophos"/>
    <property type="match status" value="1"/>
</dbReference>